<protein>
    <submittedName>
        <fullName evidence="2">Uncharacterized protein</fullName>
    </submittedName>
</protein>
<accession>A0A2J7PCS1</accession>
<organism evidence="2 3">
    <name type="scientific">Cryptotermes secundus</name>
    <dbReference type="NCBI Taxonomy" id="105785"/>
    <lineage>
        <taxon>Eukaryota</taxon>
        <taxon>Metazoa</taxon>
        <taxon>Ecdysozoa</taxon>
        <taxon>Arthropoda</taxon>
        <taxon>Hexapoda</taxon>
        <taxon>Insecta</taxon>
        <taxon>Pterygota</taxon>
        <taxon>Neoptera</taxon>
        <taxon>Polyneoptera</taxon>
        <taxon>Dictyoptera</taxon>
        <taxon>Blattodea</taxon>
        <taxon>Blattoidea</taxon>
        <taxon>Termitoidae</taxon>
        <taxon>Kalotermitidae</taxon>
        <taxon>Cryptotermitinae</taxon>
        <taxon>Cryptotermes</taxon>
    </lineage>
</organism>
<feature type="region of interest" description="Disordered" evidence="1">
    <location>
        <begin position="40"/>
        <end position="78"/>
    </location>
</feature>
<comment type="caution">
    <text evidence="2">The sequence shown here is derived from an EMBL/GenBank/DDBJ whole genome shotgun (WGS) entry which is preliminary data.</text>
</comment>
<gene>
    <name evidence="2" type="ORF">B7P43_G01070</name>
</gene>
<sequence>MTARSATPLSSATAVTSFCTTRVAASDPTNCPTSVITQTALSSTPTRVESTNSSQPAVAVRSSSITSNGTTCDSLRVN</sequence>
<evidence type="ECO:0000256" key="1">
    <source>
        <dbReference type="SAM" id="MobiDB-lite"/>
    </source>
</evidence>
<dbReference type="InParanoid" id="A0A2J7PCS1"/>
<reference evidence="2 3" key="1">
    <citation type="submission" date="2017-12" db="EMBL/GenBank/DDBJ databases">
        <title>Hemimetabolous genomes reveal molecular basis of termite eusociality.</title>
        <authorList>
            <person name="Harrison M.C."/>
            <person name="Jongepier E."/>
            <person name="Robertson H.M."/>
            <person name="Arning N."/>
            <person name="Bitard-Feildel T."/>
            <person name="Chao H."/>
            <person name="Childers C.P."/>
            <person name="Dinh H."/>
            <person name="Doddapaneni H."/>
            <person name="Dugan S."/>
            <person name="Gowin J."/>
            <person name="Greiner C."/>
            <person name="Han Y."/>
            <person name="Hu H."/>
            <person name="Hughes D.S.T."/>
            <person name="Huylmans A.-K."/>
            <person name="Kemena C."/>
            <person name="Kremer L.P.M."/>
            <person name="Lee S.L."/>
            <person name="Lopez-Ezquerra A."/>
            <person name="Mallet L."/>
            <person name="Monroy-Kuhn J.M."/>
            <person name="Moser A."/>
            <person name="Murali S.C."/>
            <person name="Muzny D.M."/>
            <person name="Otani S."/>
            <person name="Piulachs M.-D."/>
            <person name="Poelchau M."/>
            <person name="Qu J."/>
            <person name="Schaub F."/>
            <person name="Wada-Katsumata A."/>
            <person name="Worley K.C."/>
            <person name="Xie Q."/>
            <person name="Ylla G."/>
            <person name="Poulsen M."/>
            <person name="Gibbs R.A."/>
            <person name="Schal C."/>
            <person name="Richards S."/>
            <person name="Belles X."/>
            <person name="Korb J."/>
            <person name="Bornberg-Bauer E."/>
        </authorList>
    </citation>
    <scope>NUCLEOTIDE SEQUENCE [LARGE SCALE GENOMIC DNA]</scope>
    <source>
        <tissue evidence="2">Whole body</tissue>
    </source>
</reference>
<proteinExistence type="predicted"/>
<evidence type="ECO:0000313" key="3">
    <source>
        <dbReference type="Proteomes" id="UP000235965"/>
    </source>
</evidence>
<dbReference type="EMBL" id="NEVH01027057">
    <property type="protein sequence ID" value="PNF14130.1"/>
    <property type="molecule type" value="Genomic_DNA"/>
</dbReference>
<evidence type="ECO:0000313" key="2">
    <source>
        <dbReference type="EMBL" id="PNF14130.1"/>
    </source>
</evidence>
<dbReference type="AlphaFoldDB" id="A0A2J7PCS1"/>
<name>A0A2J7PCS1_9NEOP</name>
<dbReference type="Proteomes" id="UP000235965">
    <property type="component" value="Unassembled WGS sequence"/>
</dbReference>
<keyword evidence="3" id="KW-1185">Reference proteome</keyword>